<evidence type="ECO:0000313" key="1">
    <source>
        <dbReference type="EMBL" id="ERG90110.1"/>
    </source>
</evidence>
<proteinExistence type="predicted"/>
<accession>U1N0W7</accession>
<dbReference type="STRING" id="1238424.J07HQW1_00123"/>
<dbReference type="HOGENOM" id="CLU_2712728_0_0_2"/>
<sequence>MVCSKYNVTLFHPHCADNYTKIQISKPLTVNLPAYVDNSLLCAHGISIDGIDWTVSGTVVKYMTVGKSRYVR</sequence>
<name>U1N0W7_9EURY</name>
<evidence type="ECO:0000313" key="2">
    <source>
        <dbReference type="Proteomes" id="UP000030649"/>
    </source>
</evidence>
<gene>
    <name evidence="1" type="ORF">J07HQW1_00123</name>
</gene>
<dbReference type="AlphaFoldDB" id="U1N0W7"/>
<protein>
    <submittedName>
        <fullName evidence="1">Uncharacterized protein</fullName>
    </submittedName>
</protein>
<reference evidence="1 2" key="1">
    <citation type="journal article" date="2013" name="PLoS ONE">
        <title>Assembly-driven community genomics of a hypersaline microbial ecosystem.</title>
        <authorList>
            <person name="Podell S."/>
            <person name="Ugalde J.A."/>
            <person name="Narasingarao P."/>
            <person name="Banfield J.F."/>
            <person name="Heidelberg K.B."/>
            <person name="Allen E.E."/>
        </authorList>
    </citation>
    <scope>NUCLEOTIDE SEQUENCE [LARGE SCALE GENOMIC DNA]</scope>
    <source>
        <strain evidence="2">J07HQW1</strain>
    </source>
</reference>
<dbReference type="EMBL" id="KE356560">
    <property type="protein sequence ID" value="ERG90110.1"/>
    <property type="molecule type" value="Genomic_DNA"/>
</dbReference>
<dbReference type="Proteomes" id="UP000030649">
    <property type="component" value="Unassembled WGS sequence"/>
</dbReference>
<organism evidence="1 2">
    <name type="scientific">Haloquadratum walsbyi J07HQW1</name>
    <dbReference type="NCBI Taxonomy" id="1238424"/>
    <lineage>
        <taxon>Archaea</taxon>
        <taxon>Methanobacteriati</taxon>
        <taxon>Methanobacteriota</taxon>
        <taxon>Stenosarchaea group</taxon>
        <taxon>Halobacteria</taxon>
        <taxon>Halobacteriales</taxon>
        <taxon>Haloferacaceae</taxon>
        <taxon>Haloquadratum</taxon>
    </lineage>
</organism>